<organism evidence="2 3">
    <name type="scientific">Streptomyces goshikiensis</name>
    <dbReference type="NCBI Taxonomy" id="1942"/>
    <lineage>
        <taxon>Bacteria</taxon>
        <taxon>Bacillati</taxon>
        <taxon>Actinomycetota</taxon>
        <taxon>Actinomycetes</taxon>
        <taxon>Kitasatosporales</taxon>
        <taxon>Streptomycetaceae</taxon>
        <taxon>Streptomyces</taxon>
    </lineage>
</organism>
<proteinExistence type="predicted"/>
<keyword evidence="3" id="KW-1185">Reference proteome</keyword>
<accession>A0ABZ1RG04</accession>
<dbReference type="Pfam" id="PF20248">
    <property type="entry name" value="DUF6603"/>
    <property type="match status" value="1"/>
</dbReference>
<sequence length="1435" mass="148837">MADLSLDTIGRRLDDAVSGGGPFTVGAQEVGVSFAALWDFVGGTEDVVLSTPRRLPGAAGEVAAVGSVGLAGGEQRADVTVTFTGDTAVHTVRLDIPLPEWRYHDSDTSWDLSGLRGHLGAGAAARARVTAAVDGPAESRVFVHLPGPGAEVPFEAAVDPDGTCRLSSALDEEGIALSALADLDFLPGPGSLLPELPEGLPVPGAGDPRLHGASFAVDSSGALRSVAARVRLLREWSVLGGDLPLALKNVMVDCALVLPGDGLAASAAMGLSATVVLGGAELVATVSVPDLTLELFASLPAGSGASDVLPASVAQQLDGLALPPQQGGTGLTVSARGSLRTKEWSLTCGLTGEIAMGPLTLTDLYVTASHGPATRLALSVHAAAAVEGVSFGVSLERSDRWTATGALSGLSLSDLALWAADAFGIDVPVIPEVTLEALVVTYDFTSRDFTFVCDSGLVSGDIHARLHFAADRQGTGGSSVLRATLAVDDLAAEPGTMPLLFDAQWVSKPGSTGISARWQTSAETGGAGVPITGLLDSLGFDGAADLLGELPEGLRPVVTGASLAWERTGTGPGSLVVTAATDRLGMVVAQVPAASGPGSVRLVGVRGRIDARASDLPLIGEAIPPGRDVVLDGFHFAHASALWTAAQVRALNGLVGAADDTATRRLPRFPDEDLARGLLAWVTVTADNKELPPLVVRPGAPRPAVALGLEHRPEEAASQEMNVVLGPVRLSGLGLAYRDGSLFLSLDAVLTVGPVQLVLLGLGIGVSPSFEITPALRGAGVVMDKPPLHLSGMVERRTGAEVSPGLKEQFVGLAAIETGFFALHAAGSYAKAVDGWSSMFLFGEVSGGERGLFGPPPFRVIGISLGFGVNSTVRTPSIDQVGRFPLVNRLDGSGGGDTPEQVLEQLAGPGRWITPREGQYWGAGGIEFSSFEFLRTRALLLVEGGQSWKVMLIGRTTIDLPRSKALKDPIARLVIDLAIGYHHDQALFSMDAVVAPGSYVIDPAAELTGGLSLYIWGEDRTAQGGGKGFVFTLGGYHHRFKRPAYYPNPPRVGWRWARGPVTIRGQVYAALTDGAFMAGGELSANYDSGHGIQLQAWFTAWLDALVQWKPFYFDLSMGLSIGVAATVKVLFVRVRVSLEVGVSLHLWGPPIGGRARVKVWFITFTIDFGTGRDGVPPIAWPEFSVQLPAPLSIAPLRGLLVDVDPEEAAGRSAAGEPLLVSADGFAVRTEAAVPAGHLVLNAESFAGSGTDTIDIRPMGLRGVVSEHLVTLRRFEDEYTPTGWTVTPFRQGMPKAMWGAPPADPRDVLDGDGVLDGCLAGITFEIPAPKLAPAVGWVDAEALEADGLPDAPIPLLGSEPEGPPSVVDEDGDTAIAAIVDPDTGIASPGTADRRASVHAALAALGLAPGTDDPLADYARLAHTVFTNPPMTTTAER</sequence>
<dbReference type="RefSeq" id="WP_328775495.1">
    <property type="nucleotide sequence ID" value="NZ_CP108057.1"/>
</dbReference>
<name>A0ABZ1RG04_9ACTN</name>
<protein>
    <recommendedName>
        <fullName evidence="1">DUF6603 domain-containing protein</fullName>
    </recommendedName>
</protein>
<evidence type="ECO:0000313" key="2">
    <source>
        <dbReference type="EMBL" id="WUO45498.1"/>
    </source>
</evidence>
<evidence type="ECO:0000259" key="1">
    <source>
        <dbReference type="Pfam" id="PF20248"/>
    </source>
</evidence>
<evidence type="ECO:0000313" key="3">
    <source>
        <dbReference type="Proteomes" id="UP001432075"/>
    </source>
</evidence>
<feature type="domain" description="DUF6603" evidence="1">
    <location>
        <begin position="723"/>
        <end position="1201"/>
    </location>
</feature>
<gene>
    <name evidence="2" type="ORF">OHU17_06440</name>
</gene>
<dbReference type="InterPro" id="IPR046538">
    <property type="entry name" value="DUF6603"/>
</dbReference>
<dbReference type="EMBL" id="CP108057">
    <property type="protein sequence ID" value="WUO45498.1"/>
    <property type="molecule type" value="Genomic_DNA"/>
</dbReference>
<reference evidence="2" key="1">
    <citation type="submission" date="2022-10" db="EMBL/GenBank/DDBJ databases">
        <title>The complete genomes of actinobacterial strains from the NBC collection.</title>
        <authorList>
            <person name="Joergensen T.S."/>
            <person name="Alvarez Arevalo M."/>
            <person name="Sterndorff E.B."/>
            <person name="Faurdal D."/>
            <person name="Vuksanovic O."/>
            <person name="Mourched A.-S."/>
            <person name="Charusanti P."/>
            <person name="Shaw S."/>
            <person name="Blin K."/>
            <person name="Weber T."/>
        </authorList>
    </citation>
    <scope>NUCLEOTIDE SEQUENCE</scope>
    <source>
        <strain evidence="2">NBC_00283</strain>
    </source>
</reference>
<dbReference type="Proteomes" id="UP001432075">
    <property type="component" value="Chromosome"/>
</dbReference>